<dbReference type="SUPFAM" id="SSF88946">
    <property type="entry name" value="Sigma2 domain of RNA polymerase sigma factors"/>
    <property type="match status" value="1"/>
</dbReference>
<keyword evidence="3" id="KW-0731">Sigma factor</keyword>
<evidence type="ECO:0000313" key="7">
    <source>
        <dbReference type="EMBL" id="XDQ02424.1"/>
    </source>
</evidence>
<evidence type="ECO:0000259" key="5">
    <source>
        <dbReference type="Pfam" id="PF04542"/>
    </source>
</evidence>
<dbReference type="InterPro" id="IPR007627">
    <property type="entry name" value="RNA_pol_sigma70_r2"/>
</dbReference>
<protein>
    <submittedName>
        <fullName evidence="7">Sigma-70 family RNA polymerase sigma factor</fullName>
    </submittedName>
</protein>
<dbReference type="PANTHER" id="PTHR30173:SF36">
    <property type="entry name" value="ECF RNA POLYMERASE SIGMA FACTOR SIGJ"/>
    <property type="match status" value="1"/>
</dbReference>
<reference evidence="7" key="1">
    <citation type="submission" date="2024-07" db="EMBL/GenBank/DDBJ databases">
        <authorList>
            <person name="Yu S.T."/>
        </authorList>
    </citation>
    <scope>NUCLEOTIDE SEQUENCE</scope>
    <source>
        <strain evidence="7">R08</strain>
    </source>
</reference>
<name>A0AB39M994_9ACTN</name>
<proteinExistence type="inferred from homology"/>
<dbReference type="InterPro" id="IPR036388">
    <property type="entry name" value="WH-like_DNA-bd_sf"/>
</dbReference>
<dbReference type="InterPro" id="IPR052704">
    <property type="entry name" value="ECF_Sigma-70_Domain"/>
</dbReference>
<dbReference type="InterPro" id="IPR013249">
    <property type="entry name" value="RNA_pol_sigma70_r4_t2"/>
</dbReference>
<comment type="similarity">
    <text evidence="1">Belongs to the sigma-70 factor family. ECF subfamily.</text>
</comment>
<dbReference type="Pfam" id="PF08281">
    <property type="entry name" value="Sigma70_r4_2"/>
    <property type="match status" value="1"/>
</dbReference>
<dbReference type="InterPro" id="IPR013324">
    <property type="entry name" value="RNA_pol_sigma_r3/r4-like"/>
</dbReference>
<evidence type="ECO:0000256" key="2">
    <source>
        <dbReference type="ARBA" id="ARBA00023015"/>
    </source>
</evidence>
<dbReference type="AlphaFoldDB" id="A0AB39M994"/>
<organism evidence="7">
    <name type="scientific">Streptomyces sp. R08</name>
    <dbReference type="NCBI Taxonomy" id="3238624"/>
    <lineage>
        <taxon>Bacteria</taxon>
        <taxon>Bacillati</taxon>
        <taxon>Actinomycetota</taxon>
        <taxon>Actinomycetes</taxon>
        <taxon>Kitasatosporales</taxon>
        <taxon>Streptomycetaceae</taxon>
        <taxon>Streptomyces</taxon>
    </lineage>
</organism>
<dbReference type="Gene3D" id="1.10.10.10">
    <property type="entry name" value="Winged helix-like DNA-binding domain superfamily/Winged helix DNA-binding domain"/>
    <property type="match status" value="1"/>
</dbReference>
<dbReference type="GO" id="GO:0003677">
    <property type="term" value="F:DNA binding"/>
    <property type="evidence" value="ECO:0007669"/>
    <property type="project" value="InterPro"/>
</dbReference>
<dbReference type="SUPFAM" id="SSF88659">
    <property type="entry name" value="Sigma3 and sigma4 domains of RNA polymerase sigma factors"/>
    <property type="match status" value="1"/>
</dbReference>
<feature type="domain" description="RNA polymerase sigma-70 region 2" evidence="5">
    <location>
        <begin position="35"/>
        <end position="98"/>
    </location>
</feature>
<dbReference type="NCBIfam" id="TIGR02937">
    <property type="entry name" value="sigma70-ECF"/>
    <property type="match status" value="1"/>
</dbReference>
<dbReference type="InterPro" id="IPR014284">
    <property type="entry name" value="RNA_pol_sigma-70_dom"/>
</dbReference>
<dbReference type="RefSeq" id="WP_369188563.1">
    <property type="nucleotide sequence ID" value="NZ_CP163431.1"/>
</dbReference>
<evidence type="ECO:0000256" key="4">
    <source>
        <dbReference type="ARBA" id="ARBA00023163"/>
    </source>
</evidence>
<accession>A0AB39M994</accession>
<evidence type="ECO:0000256" key="1">
    <source>
        <dbReference type="ARBA" id="ARBA00010641"/>
    </source>
</evidence>
<dbReference type="Pfam" id="PF04542">
    <property type="entry name" value="Sigma70_r2"/>
    <property type="match status" value="1"/>
</dbReference>
<keyword evidence="2" id="KW-0805">Transcription regulation</keyword>
<evidence type="ECO:0000256" key="3">
    <source>
        <dbReference type="ARBA" id="ARBA00023082"/>
    </source>
</evidence>
<dbReference type="GO" id="GO:0006352">
    <property type="term" value="P:DNA-templated transcription initiation"/>
    <property type="evidence" value="ECO:0007669"/>
    <property type="project" value="InterPro"/>
</dbReference>
<dbReference type="PANTHER" id="PTHR30173">
    <property type="entry name" value="SIGMA 19 FACTOR"/>
    <property type="match status" value="1"/>
</dbReference>
<sequence length="242" mass="26613">MGTSVIADRQNPQTAAVTATTAATELHDAAFVFVRARPGLLKIANRILRDPGEAEDVIQETWLRWQGTDRSVVVNPGALLRTTTVRLAINVLQSARRRRESSATPWLPEPADAGMTPEALAERQNAVEHAVALLLQTLTPNQRAAYVLREAFGYSYDQIGDLLHLSVANARQQVSRAQDRLNNRRHRQHVDAVTHRRLVQAIFTAARTGDLGQLERVLIRQDAHGSDAATNTRLGAARSISA</sequence>
<gene>
    <name evidence="7" type="ORF">AB5J58_20405</name>
</gene>
<evidence type="ECO:0000259" key="6">
    <source>
        <dbReference type="Pfam" id="PF08281"/>
    </source>
</evidence>
<feature type="domain" description="RNA polymerase sigma factor 70 region 4 type 2" evidence="6">
    <location>
        <begin position="130"/>
        <end position="177"/>
    </location>
</feature>
<dbReference type="GO" id="GO:0016987">
    <property type="term" value="F:sigma factor activity"/>
    <property type="evidence" value="ECO:0007669"/>
    <property type="project" value="UniProtKB-KW"/>
</dbReference>
<keyword evidence="4" id="KW-0804">Transcription</keyword>
<dbReference type="EMBL" id="CP163431">
    <property type="protein sequence ID" value="XDQ02424.1"/>
    <property type="molecule type" value="Genomic_DNA"/>
</dbReference>
<dbReference type="InterPro" id="IPR013325">
    <property type="entry name" value="RNA_pol_sigma_r2"/>
</dbReference>
<dbReference type="Gene3D" id="1.10.1740.10">
    <property type="match status" value="1"/>
</dbReference>